<feature type="transmembrane region" description="Helical" evidence="1">
    <location>
        <begin position="287"/>
        <end position="310"/>
    </location>
</feature>
<evidence type="ECO:0000259" key="2">
    <source>
        <dbReference type="Pfam" id="PF02517"/>
    </source>
</evidence>
<dbReference type="Pfam" id="PF02517">
    <property type="entry name" value="Rce1-like"/>
    <property type="match status" value="1"/>
</dbReference>
<dbReference type="GO" id="GO:0006508">
    <property type="term" value="P:proteolysis"/>
    <property type="evidence" value="ECO:0007669"/>
    <property type="project" value="UniProtKB-KW"/>
</dbReference>
<dbReference type="RefSeq" id="WP_065541639.1">
    <property type="nucleotide sequence ID" value="NZ_CP015405.2"/>
</dbReference>
<organism evidence="3 4">
    <name type="scientific">Blautia pseudococcoides</name>
    <dbReference type="NCBI Taxonomy" id="1796616"/>
    <lineage>
        <taxon>Bacteria</taxon>
        <taxon>Bacillati</taxon>
        <taxon>Bacillota</taxon>
        <taxon>Clostridia</taxon>
        <taxon>Lachnospirales</taxon>
        <taxon>Lachnospiraceae</taxon>
        <taxon>Blautia</taxon>
    </lineage>
</organism>
<evidence type="ECO:0000313" key="3">
    <source>
        <dbReference type="EMBL" id="ANU75438.1"/>
    </source>
</evidence>
<dbReference type="InterPro" id="IPR052710">
    <property type="entry name" value="CAAX_protease"/>
</dbReference>
<dbReference type="Proteomes" id="UP000092574">
    <property type="component" value="Chromosome"/>
</dbReference>
<evidence type="ECO:0000313" key="4">
    <source>
        <dbReference type="Proteomes" id="UP000092574"/>
    </source>
</evidence>
<keyword evidence="3" id="KW-0645">Protease</keyword>
<feature type="transmembrane region" description="Helical" evidence="1">
    <location>
        <begin position="21"/>
        <end position="41"/>
    </location>
</feature>
<reference evidence="3" key="1">
    <citation type="submission" date="2017-04" db="EMBL/GenBank/DDBJ databases">
        <title>Complete Genome Sequences of Twelve Strains of a Stable Defined Moderately Diverse Mouse Microbiota 2 (sDMDMm2).</title>
        <authorList>
            <person name="Uchimura Y."/>
            <person name="Wyss M."/>
            <person name="Brugiroux S."/>
            <person name="Limenitakis J.P."/>
            <person name="Stecher B."/>
            <person name="McCoy K.D."/>
            <person name="Macpherson A.J."/>
        </authorList>
    </citation>
    <scope>NUCLEOTIDE SEQUENCE</scope>
    <source>
        <strain evidence="3">YL58</strain>
    </source>
</reference>
<accession>A0A1C7I8U5</accession>
<evidence type="ECO:0000256" key="1">
    <source>
        <dbReference type="SAM" id="Phobius"/>
    </source>
</evidence>
<keyword evidence="3" id="KW-0378">Hydrolase</keyword>
<feature type="transmembrane region" description="Helical" evidence="1">
    <location>
        <begin position="243"/>
        <end position="267"/>
    </location>
</feature>
<gene>
    <name evidence="3" type="ORF">A4V09_06460</name>
</gene>
<protein>
    <submittedName>
        <fullName evidence="3">CPBP family intramembrane metalloprotease domain-containing protein</fullName>
    </submittedName>
</protein>
<feature type="transmembrane region" description="Helical" evidence="1">
    <location>
        <begin position="53"/>
        <end position="76"/>
    </location>
</feature>
<sequence>MENGYNDFMNPHKKKLKPVHGILLFVLVMVSYYTIIAWMQMRFGMYGLAMTELYLLLLSVGITALAGGDFAEVFPVKKPSWSKIFGTLLLWAGAYALVLPATMVIAWLFPKQMFGTSSALNDIIASVPLLVSIFITAVMPAVCEEAMHRGVILHSLKSLKREWVIVLIMGVLFGLFHGSVWRFVPTALLGGALSWLMLRTENMVYPALFHFANNFLPTLLSFGQTNSDTAASAEYLMEAGIPVAALGIYVAVGCAAPFALYTAGYLIRREKGRKVPYFPKEHQTFWIVFLTVCSVIPAMIGGILFLYGVFFDDSLWQMIRQSPIENFSVFLTNFL</sequence>
<dbReference type="GO" id="GO:0080120">
    <property type="term" value="P:CAAX-box protein maturation"/>
    <property type="evidence" value="ECO:0007669"/>
    <property type="project" value="UniProtKB-ARBA"/>
</dbReference>
<keyword evidence="1" id="KW-1133">Transmembrane helix</keyword>
<proteinExistence type="predicted"/>
<feature type="transmembrane region" description="Helical" evidence="1">
    <location>
        <begin position="123"/>
        <end position="142"/>
    </location>
</feature>
<dbReference type="EMBL" id="CP015405">
    <property type="protein sequence ID" value="ANU75438.1"/>
    <property type="molecule type" value="Genomic_DNA"/>
</dbReference>
<dbReference type="PANTHER" id="PTHR36435">
    <property type="entry name" value="SLR1288 PROTEIN"/>
    <property type="match status" value="1"/>
</dbReference>
<keyword evidence="3" id="KW-0482">Metalloprotease</keyword>
<dbReference type="PANTHER" id="PTHR36435:SF1">
    <property type="entry name" value="CAAX AMINO TERMINAL PROTEASE FAMILY PROTEIN"/>
    <property type="match status" value="1"/>
</dbReference>
<dbReference type="GO" id="GO:0008237">
    <property type="term" value="F:metallopeptidase activity"/>
    <property type="evidence" value="ECO:0007669"/>
    <property type="project" value="UniProtKB-KW"/>
</dbReference>
<dbReference type="InterPro" id="IPR003675">
    <property type="entry name" value="Rce1/LyrA-like_dom"/>
</dbReference>
<keyword evidence="1" id="KW-0812">Transmembrane</keyword>
<dbReference type="AlphaFoldDB" id="A0A1C7I8U5"/>
<feature type="transmembrane region" description="Helical" evidence="1">
    <location>
        <begin position="163"/>
        <end position="184"/>
    </location>
</feature>
<keyword evidence="4" id="KW-1185">Reference proteome</keyword>
<name>A0A1C7I8U5_9FIRM</name>
<dbReference type="GO" id="GO:0004175">
    <property type="term" value="F:endopeptidase activity"/>
    <property type="evidence" value="ECO:0007669"/>
    <property type="project" value="UniProtKB-ARBA"/>
</dbReference>
<feature type="transmembrane region" description="Helical" evidence="1">
    <location>
        <begin position="88"/>
        <end position="108"/>
    </location>
</feature>
<dbReference type="STRING" id="1796616.A4V09_06460"/>
<feature type="domain" description="CAAX prenyl protease 2/Lysostaphin resistance protein A-like" evidence="2">
    <location>
        <begin position="129"/>
        <end position="216"/>
    </location>
</feature>
<dbReference type="OrthoDB" id="2035856at2"/>
<keyword evidence="1" id="KW-0472">Membrane</keyword>
<dbReference type="KEGG" id="byl:A4V09_06460"/>